<dbReference type="GO" id="GO:0016887">
    <property type="term" value="F:ATP hydrolysis activity"/>
    <property type="evidence" value="ECO:0007669"/>
    <property type="project" value="InterPro"/>
</dbReference>
<name>A0A645JQ67_9ZZZZ</name>
<comment type="caution">
    <text evidence="2">The sequence shown here is derived from an EMBL/GenBank/DDBJ whole genome shotgun (WGS) entry which is preliminary data.</text>
</comment>
<dbReference type="Pfam" id="PF00005">
    <property type="entry name" value="ABC_tran"/>
    <property type="match status" value="1"/>
</dbReference>
<dbReference type="SUPFAM" id="SSF52540">
    <property type="entry name" value="P-loop containing nucleoside triphosphate hydrolases"/>
    <property type="match status" value="1"/>
</dbReference>
<accession>A0A645JQ67</accession>
<protein>
    <submittedName>
        <fullName evidence="2">Thiamine import ATP-binding protein ThiQ</fullName>
        <ecNumber evidence="2">3.6.3.-</ecNumber>
    </submittedName>
</protein>
<feature type="domain" description="ABC transporter" evidence="1">
    <location>
        <begin position="2"/>
        <end position="30"/>
    </location>
</feature>
<dbReference type="Gene3D" id="3.40.50.300">
    <property type="entry name" value="P-loop containing nucleotide triphosphate hydrolases"/>
    <property type="match status" value="1"/>
</dbReference>
<organism evidence="2">
    <name type="scientific">bioreactor metagenome</name>
    <dbReference type="NCBI Taxonomy" id="1076179"/>
    <lineage>
        <taxon>unclassified sequences</taxon>
        <taxon>metagenomes</taxon>
        <taxon>ecological metagenomes</taxon>
    </lineage>
</organism>
<dbReference type="AlphaFoldDB" id="A0A645JQ67"/>
<dbReference type="PANTHER" id="PTHR24221">
    <property type="entry name" value="ATP-BINDING CASSETTE SUB-FAMILY B"/>
    <property type="match status" value="1"/>
</dbReference>
<evidence type="ECO:0000313" key="2">
    <source>
        <dbReference type="EMBL" id="MPN61683.1"/>
    </source>
</evidence>
<dbReference type="EC" id="3.6.3.-" evidence="2"/>
<dbReference type="EMBL" id="VSSQ01138631">
    <property type="protein sequence ID" value="MPN61683.1"/>
    <property type="molecule type" value="Genomic_DNA"/>
</dbReference>
<keyword evidence="2" id="KW-0547">Nucleotide-binding</keyword>
<dbReference type="InterPro" id="IPR003439">
    <property type="entry name" value="ABC_transporter-like_ATP-bd"/>
</dbReference>
<dbReference type="PANTHER" id="PTHR24221:SF654">
    <property type="entry name" value="ATP-BINDING CASSETTE SUB-FAMILY B MEMBER 6"/>
    <property type="match status" value="1"/>
</dbReference>
<keyword evidence="2" id="KW-0067">ATP-binding</keyword>
<dbReference type="GO" id="GO:0042626">
    <property type="term" value="F:ATPase-coupled transmembrane transporter activity"/>
    <property type="evidence" value="ECO:0007669"/>
    <property type="project" value="TreeGrafter"/>
</dbReference>
<keyword evidence="2" id="KW-0378">Hydrolase</keyword>
<dbReference type="GO" id="GO:0005524">
    <property type="term" value="F:ATP binding"/>
    <property type="evidence" value="ECO:0007669"/>
    <property type="project" value="UniProtKB-KW"/>
</dbReference>
<evidence type="ECO:0000259" key="1">
    <source>
        <dbReference type="Pfam" id="PF00005"/>
    </source>
</evidence>
<dbReference type="InterPro" id="IPR027417">
    <property type="entry name" value="P-loop_NTPase"/>
</dbReference>
<sequence length="76" mass="8407">MLSGGERQRVAIARAIYKDADVFLLDEPTSSLDRKTEKDIAATIQNPALSKKSITTIIISHDDYLLGSCDRIITIE</sequence>
<proteinExistence type="predicted"/>
<reference evidence="2" key="1">
    <citation type="submission" date="2019-08" db="EMBL/GenBank/DDBJ databases">
        <authorList>
            <person name="Kucharzyk K."/>
            <person name="Murdoch R.W."/>
            <person name="Higgins S."/>
            <person name="Loffler F."/>
        </authorList>
    </citation>
    <scope>NUCLEOTIDE SEQUENCE</scope>
</reference>
<dbReference type="InterPro" id="IPR039421">
    <property type="entry name" value="Type_1_exporter"/>
</dbReference>
<gene>
    <name evidence="2" type="primary">thiQ_3</name>
    <name evidence="2" type="ORF">SDC9_209425</name>
</gene>